<dbReference type="GO" id="GO:0015031">
    <property type="term" value="P:protein transport"/>
    <property type="evidence" value="ECO:0007669"/>
    <property type="project" value="UniProtKB-UniRule"/>
</dbReference>
<comment type="subunit">
    <text evidence="5">Binds the proteasome.</text>
</comment>
<evidence type="ECO:0000256" key="5">
    <source>
        <dbReference type="RuleBase" id="RU368013"/>
    </source>
</evidence>
<proteinExistence type="inferred from homology"/>
<evidence type="ECO:0000256" key="1">
    <source>
        <dbReference type="ARBA" id="ARBA00006199"/>
    </source>
</evidence>
<accession>A0A875S468</accession>
<dbReference type="OrthoDB" id="10061064at2759"/>
<dbReference type="GO" id="GO:0005737">
    <property type="term" value="C:cytoplasm"/>
    <property type="evidence" value="ECO:0007669"/>
    <property type="project" value="UniProtKB-SubCell"/>
</dbReference>
<evidence type="ECO:0000313" key="7">
    <source>
        <dbReference type="Proteomes" id="UP000662931"/>
    </source>
</evidence>
<dbReference type="Proteomes" id="UP000662931">
    <property type="component" value="Chromosome 4"/>
</dbReference>
<dbReference type="Pfam" id="PF08559">
    <property type="entry name" value="Cut8"/>
    <property type="match status" value="1"/>
</dbReference>
<protein>
    <recommendedName>
        <fullName evidence="2 5">Tethering factor for nuclear proteasome STS1</fullName>
    </recommendedName>
</protein>
<name>A0A875S468_EENNA</name>
<evidence type="ECO:0000313" key="6">
    <source>
        <dbReference type="EMBL" id="QPG76441.1"/>
    </source>
</evidence>
<evidence type="ECO:0000256" key="3">
    <source>
        <dbReference type="ARBA" id="ARBA00022927"/>
    </source>
</evidence>
<reference evidence="6" key="1">
    <citation type="submission" date="2020-10" db="EMBL/GenBank/DDBJ databases">
        <authorList>
            <person name="Roach M.J.R."/>
        </authorList>
    </citation>
    <scope>NUCLEOTIDE SEQUENCE</scope>
    <source>
        <strain evidence="6">CBS 1945</strain>
    </source>
</reference>
<keyword evidence="5" id="KW-0813">Transport</keyword>
<dbReference type="PANTHER" id="PTHR28032:SF1">
    <property type="entry name" value="FI02826P"/>
    <property type="match status" value="1"/>
</dbReference>
<comment type="similarity">
    <text evidence="1 5">Belongs to the cut8/STS1 family.</text>
</comment>
<dbReference type="InterPro" id="IPR038422">
    <property type="entry name" value="Cut8/Sts1_sf"/>
</dbReference>
<comment type="subcellular location">
    <subcellularLocation>
        <location evidence="5">Cytoplasm</location>
    </subcellularLocation>
    <subcellularLocation>
        <location evidence="5">Nucleus</location>
    </subcellularLocation>
</comment>
<dbReference type="AlphaFoldDB" id="A0A875S468"/>
<keyword evidence="5" id="KW-0963">Cytoplasm</keyword>
<dbReference type="RefSeq" id="XP_038780006.1">
    <property type="nucleotide sequence ID" value="XM_038924078.1"/>
</dbReference>
<dbReference type="GO" id="GO:0070628">
    <property type="term" value="F:proteasome binding"/>
    <property type="evidence" value="ECO:0007669"/>
    <property type="project" value="TreeGrafter"/>
</dbReference>
<dbReference type="GO" id="GO:0031144">
    <property type="term" value="P:proteasome localization"/>
    <property type="evidence" value="ECO:0007669"/>
    <property type="project" value="UniProtKB-UniRule"/>
</dbReference>
<dbReference type="EMBL" id="CP064815">
    <property type="protein sequence ID" value="QPG76441.1"/>
    <property type="molecule type" value="Genomic_DNA"/>
</dbReference>
<dbReference type="Gene3D" id="1.20.58.1590">
    <property type="entry name" value="Tethering factor for nuclear proteasome Cut8/Sts1"/>
    <property type="match status" value="1"/>
</dbReference>
<dbReference type="GO" id="GO:0071630">
    <property type="term" value="P:nuclear protein quality control by the ubiquitin-proteasome system"/>
    <property type="evidence" value="ECO:0007669"/>
    <property type="project" value="UniProtKB-UniRule"/>
</dbReference>
<comment type="function">
    <text evidence="5">Involved in ubiquitin-mediated protein degradation. Regulatory factor in the ubiquitin/proteasome pathway that controls the turnover of proteasome substrates. Targets proteasomes to the nucleus and facilitates the degradation of nuclear proteins.</text>
</comment>
<keyword evidence="3 5" id="KW-0653">Protein transport</keyword>
<dbReference type="GeneID" id="62197230"/>
<evidence type="ECO:0000256" key="4">
    <source>
        <dbReference type="ARBA" id="ARBA00023242"/>
    </source>
</evidence>
<dbReference type="GO" id="GO:0031965">
    <property type="term" value="C:nuclear membrane"/>
    <property type="evidence" value="ECO:0007669"/>
    <property type="project" value="TreeGrafter"/>
</dbReference>
<keyword evidence="7" id="KW-1185">Reference proteome</keyword>
<evidence type="ECO:0000256" key="2">
    <source>
        <dbReference type="ARBA" id="ARBA00016204"/>
    </source>
</evidence>
<dbReference type="InterPro" id="IPR013868">
    <property type="entry name" value="Cut8/Sts1_fam"/>
</dbReference>
<keyword evidence="4 5" id="KW-0539">Nucleus</keyword>
<dbReference type="PANTHER" id="PTHR28032">
    <property type="entry name" value="FI02826P"/>
    <property type="match status" value="1"/>
</dbReference>
<gene>
    <name evidence="6" type="ORF">FOA43_003830</name>
</gene>
<organism evidence="6 7">
    <name type="scientific">Eeniella nana</name>
    <name type="common">Yeast</name>
    <name type="synonym">Brettanomyces nanus</name>
    <dbReference type="NCBI Taxonomy" id="13502"/>
    <lineage>
        <taxon>Eukaryota</taxon>
        <taxon>Fungi</taxon>
        <taxon>Dikarya</taxon>
        <taxon>Ascomycota</taxon>
        <taxon>Saccharomycotina</taxon>
        <taxon>Pichiomycetes</taxon>
        <taxon>Pichiales</taxon>
        <taxon>Pichiaceae</taxon>
        <taxon>Brettanomyces</taxon>
    </lineage>
</organism>
<dbReference type="KEGG" id="bnn:FOA43_003830"/>
<sequence length="312" mass="35374">MKPLVGCRGSNKRRFSSDAESFIHSLSEPNKSTLRARLANPHLRLKKQRNPEVFGQKLSLPRVLETLDKEGLQQLIMNIISEHPQLTSEVSDLSPKVTLNDALSVMKNKLQLIIDNIPYKVDPASDYSFLRVKSYVIDFFQALSDYTLNYLAPVENDVTVSIQFLIEFLTNVFQKLPDFQAIEFRYYYKLTVDKFNTIFLDSISQFVNEKKQNILLVLNENWLQKLDTANRLNHNNFAPAANYLAKEIQTYENSGSVILNTSHVENTATQGLHSSESTDSSTRLQGLNGLLNFSSDNNPLNGSAMGNVYDTI</sequence>